<protein>
    <submittedName>
        <fullName evidence="4">Bifunctional diguanylate cyclase/phosphodiesterase</fullName>
    </submittedName>
</protein>
<evidence type="ECO:0000259" key="3">
    <source>
        <dbReference type="PROSITE" id="PS50887"/>
    </source>
</evidence>
<dbReference type="Gene3D" id="3.20.20.450">
    <property type="entry name" value="EAL domain"/>
    <property type="match status" value="1"/>
</dbReference>
<gene>
    <name evidence="4" type="ORF">DAH66_14695</name>
</gene>
<dbReference type="InterPro" id="IPR050706">
    <property type="entry name" value="Cyclic-di-GMP_PDE-like"/>
</dbReference>
<dbReference type="EMBL" id="QQYZ01000014">
    <property type="protein sequence ID" value="RSY81492.1"/>
    <property type="molecule type" value="Genomic_DNA"/>
</dbReference>
<evidence type="ECO:0000256" key="1">
    <source>
        <dbReference type="SAM" id="MobiDB-lite"/>
    </source>
</evidence>
<dbReference type="PANTHER" id="PTHR33121">
    <property type="entry name" value="CYCLIC DI-GMP PHOSPHODIESTERASE PDEF"/>
    <property type="match status" value="1"/>
</dbReference>
<name>A0A430G1H5_9SPHN</name>
<evidence type="ECO:0000313" key="5">
    <source>
        <dbReference type="Proteomes" id="UP000287746"/>
    </source>
</evidence>
<dbReference type="SUPFAM" id="SSF55073">
    <property type="entry name" value="Nucleotide cyclase"/>
    <property type="match status" value="1"/>
</dbReference>
<comment type="caution">
    <text evidence="4">The sequence shown here is derived from an EMBL/GenBank/DDBJ whole genome shotgun (WGS) entry which is preliminary data.</text>
</comment>
<dbReference type="InterPro" id="IPR029787">
    <property type="entry name" value="Nucleotide_cyclase"/>
</dbReference>
<dbReference type="CDD" id="cd01948">
    <property type="entry name" value="EAL"/>
    <property type="match status" value="1"/>
</dbReference>
<dbReference type="AlphaFoldDB" id="A0A430G1H5"/>
<dbReference type="SMART" id="SM00267">
    <property type="entry name" value="GGDEF"/>
    <property type="match status" value="1"/>
</dbReference>
<accession>A0A430G1H5</accession>
<dbReference type="CDD" id="cd01949">
    <property type="entry name" value="GGDEF"/>
    <property type="match status" value="1"/>
</dbReference>
<dbReference type="Pfam" id="PF00563">
    <property type="entry name" value="EAL"/>
    <property type="match status" value="1"/>
</dbReference>
<dbReference type="SUPFAM" id="SSF141868">
    <property type="entry name" value="EAL domain-like"/>
    <property type="match status" value="1"/>
</dbReference>
<dbReference type="PROSITE" id="PS50883">
    <property type="entry name" value="EAL"/>
    <property type="match status" value="1"/>
</dbReference>
<dbReference type="NCBIfam" id="TIGR00254">
    <property type="entry name" value="GGDEF"/>
    <property type="match status" value="1"/>
</dbReference>
<feature type="domain" description="EAL" evidence="2">
    <location>
        <begin position="191"/>
        <end position="440"/>
    </location>
</feature>
<dbReference type="InterPro" id="IPR043128">
    <property type="entry name" value="Rev_trsase/Diguanyl_cyclase"/>
</dbReference>
<sequence>MSISSMIKSVAGPRPHSSAALAGSSLTGVSPRQRLQQAVSGIRGTMRPADRLALMLINLDRFKLVNDLCGPAKGDAVLDIVLHERLRRLEGMLAVHLAADEFACLLPFSAEDDTAIAFAGRLQQIIGEPIHIGQHVIYLTASIGLVIEDANAPSADDLLHAASIALSHARESGGDTFRRFHPDMFIDIGNRAELENDLRSSMMRGEIAPYYQPIVTLGSSAPTGFEALARWHHPRQGLVGPDRFLPIADEMGLDRELLFILTRQACRDARDWPPHFTVSINMSPSQLCDPENAVTLLQILFASGLAPGRLIVEITESALIHNLASARETIHSLRNTGVRVALDDFGTGYASLSRLCNLEIDHLKIDRTLIQSLDREAGRKLVKAVVDLGRSLSMPVTAEGIGPHEQASFLRGLDCAYGQGYLFGRPAPAGVTRTIALGLADPGEALSI</sequence>
<proteinExistence type="predicted"/>
<dbReference type="GO" id="GO:0071111">
    <property type="term" value="F:cyclic-guanylate-specific phosphodiesterase activity"/>
    <property type="evidence" value="ECO:0007669"/>
    <property type="project" value="InterPro"/>
</dbReference>
<organism evidence="4 5">
    <name type="scientific">Sphingomonas koreensis</name>
    <dbReference type="NCBI Taxonomy" id="93064"/>
    <lineage>
        <taxon>Bacteria</taxon>
        <taxon>Pseudomonadati</taxon>
        <taxon>Pseudomonadota</taxon>
        <taxon>Alphaproteobacteria</taxon>
        <taxon>Sphingomonadales</taxon>
        <taxon>Sphingomonadaceae</taxon>
        <taxon>Sphingomonas</taxon>
    </lineage>
</organism>
<dbReference type="InterPro" id="IPR000160">
    <property type="entry name" value="GGDEF_dom"/>
</dbReference>
<dbReference type="InterPro" id="IPR035919">
    <property type="entry name" value="EAL_sf"/>
</dbReference>
<dbReference type="Pfam" id="PF00990">
    <property type="entry name" value="GGDEF"/>
    <property type="match status" value="1"/>
</dbReference>
<evidence type="ECO:0000313" key="4">
    <source>
        <dbReference type="EMBL" id="RSY81492.1"/>
    </source>
</evidence>
<feature type="region of interest" description="Disordered" evidence="1">
    <location>
        <begin position="1"/>
        <end position="25"/>
    </location>
</feature>
<evidence type="ECO:0000259" key="2">
    <source>
        <dbReference type="PROSITE" id="PS50883"/>
    </source>
</evidence>
<dbReference type="PROSITE" id="PS50887">
    <property type="entry name" value="GGDEF"/>
    <property type="match status" value="1"/>
</dbReference>
<reference evidence="4 5" key="1">
    <citation type="submission" date="2018-07" db="EMBL/GenBank/DDBJ databases">
        <title>Genomic and Epidemiologic Investigation of an Indolent Hospital Outbreak.</title>
        <authorList>
            <person name="Johnson R.C."/>
            <person name="Deming C."/>
            <person name="Conlan S."/>
            <person name="Zellmer C.J."/>
            <person name="Michelin A.V."/>
            <person name="Lee-Lin S."/>
            <person name="Thomas P.J."/>
            <person name="Park M."/>
            <person name="Weingarten R.A."/>
            <person name="Less J."/>
            <person name="Dekker J.P."/>
            <person name="Frank K.M."/>
            <person name="Musser K.A."/>
            <person name="Mcquiston J.R."/>
            <person name="Henderson D.K."/>
            <person name="Lau A.F."/>
            <person name="Palmore T.N."/>
            <person name="Segre J.A."/>
        </authorList>
    </citation>
    <scope>NUCLEOTIDE SEQUENCE [LARGE SCALE GENOMIC DNA]</scope>
    <source>
        <strain evidence="4 5">SK-CDC1_0717</strain>
    </source>
</reference>
<dbReference type="Gene3D" id="3.30.70.270">
    <property type="match status" value="1"/>
</dbReference>
<dbReference type="Proteomes" id="UP000287746">
    <property type="component" value="Unassembled WGS sequence"/>
</dbReference>
<dbReference type="SMART" id="SM00052">
    <property type="entry name" value="EAL"/>
    <property type="match status" value="1"/>
</dbReference>
<dbReference type="PANTHER" id="PTHR33121:SF79">
    <property type="entry name" value="CYCLIC DI-GMP PHOSPHODIESTERASE PDED-RELATED"/>
    <property type="match status" value="1"/>
</dbReference>
<feature type="domain" description="GGDEF" evidence="3">
    <location>
        <begin position="50"/>
        <end position="182"/>
    </location>
</feature>
<dbReference type="InterPro" id="IPR001633">
    <property type="entry name" value="EAL_dom"/>
</dbReference>